<keyword evidence="1 6" id="KW-0489">Methyltransferase</keyword>
<evidence type="ECO:0000256" key="2">
    <source>
        <dbReference type="ARBA" id="ARBA00022679"/>
    </source>
</evidence>
<keyword evidence="2" id="KW-0808">Transferase</keyword>
<dbReference type="GO" id="GO:0008168">
    <property type="term" value="F:methyltransferase activity"/>
    <property type="evidence" value="ECO:0007669"/>
    <property type="project" value="UniProtKB-KW"/>
</dbReference>
<dbReference type="Proteomes" id="UP001497045">
    <property type="component" value="Unassembled WGS sequence"/>
</dbReference>
<keyword evidence="7" id="KW-1185">Reference proteome</keyword>
<comment type="similarity">
    <text evidence="4">Belongs to the N(4)/N(6)-methyltransferase family.</text>
</comment>
<dbReference type="Gene3D" id="3.90.1530.10">
    <property type="entry name" value="Conserved hypothetical protein from pyrococcus furiosus pfu- 392566-001, ParB domain"/>
    <property type="match status" value="1"/>
</dbReference>
<dbReference type="PANTHER" id="PTHR33375:SF1">
    <property type="entry name" value="CHROMOSOME-PARTITIONING PROTEIN PARB-RELATED"/>
    <property type="match status" value="1"/>
</dbReference>
<dbReference type="InterPro" id="IPR050336">
    <property type="entry name" value="Chromosome_partition/occlusion"/>
</dbReference>
<accession>A0ABU9IGK1</accession>
<dbReference type="Pfam" id="PF02195">
    <property type="entry name" value="ParB_N"/>
    <property type="match status" value="1"/>
</dbReference>
<sequence length="435" mass="47487">MSMIHEPASPTAAQPLQVTYKAPASLTPDPRNARTHSKRQVAQIVQSIRAFGFTNPILADPEGNLIAGHGRLRAAKEIGLDEVPVITLAGLTEAQKKALRLADNKIALNAGWDTEILKLELAELSLPEIDIDLGLTGFSPGEIDVVLSDSDDPADEVIPPVPESSRVQPGDIWQLGEHRIACGDGRDTAFLQRLVGEGSKIDCAFLDPPYNVKINGHANAKGRHREFAMASGEMSEAEFRTFLADTLGACAQVSRDGAVHFVCMDWRHMDDVTAAVEGVYDDLLNICVWNKSNAGMGSLYRSKHEMVFVYRVGSAPHTNTVELGKHGRNRTNVWDYASVNSMRGSRREDLALHPTVKPVAMVADAICDVTRQGELVLDIFLGSGTSLIAAERVGRRFRGLDIDPAYVDLAMNRWSDLTGREPELVHREDTPEIAA</sequence>
<dbReference type="SMART" id="SM00470">
    <property type="entry name" value="ParB"/>
    <property type="match status" value="1"/>
</dbReference>
<dbReference type="EMBL" id="JBBYHV010000002">
    <property type="protein sequence ID" value="MEL1251184.1"/>
    <property type="molecule type" value="Genomic_DNA"/>
</dbReference>
<dbReference type="PANTHER" id="PTHR33375">
    <property type="entry name" value="CHROMOSOME-PARTITIONING PROTEIN PARB-RELATED"/>
    <property type="match status" value="1"/>
</dbReference>
<dbReference type="InterPro" id="IPR029063">
    <property type="entry name" value="SAM-dependent_MTases_sf"/>
</dbReference>
<dbReference type="InterPro" id="IPR003115">
    <property type="entry name" value="ParB_N"/>
</dbReference>
<dbReference type="InterPro" id="IPR015840">
    <property type="entry name" value="DNA_MeTrfase_ParB"/>
</dbReference>
<evidence type="ECO:0000256" key="4">
    <source>
        <dbReference type="RuleBase" id="RU362026"/>
    </source>
</evidence>
<dbReference type="Pfam" id="PF01555">
    <property type="entry name" value="N6_N4_Mtase"/>
    <property type="match status" value="1"/>
</dbReference>
<dbReference type="SUPFAM" id="SSF53335">
    <property type="entry name" value="S-adenosyl-L-methionine-dependent methyltransferases"/>
    <property type="match status" value="1"/>
</dbReference>
<dbReference type="SUPFAM" id="SSF110849">
    <property type="entry name" value="ParB/Sulfiredoxin"/>
    <property type="match status" value="1"/>
</dbReference>
<evidence type="ECO:0000259" key="5">
    <source>
        <dbReference type="SMART" id="SM00470"/>
    </source>
</evidence>
<comment type="caution">
    <text evidence="6">The sequence shown here is derived from an EMBL/GenBank/DDBJ whole genome shotgun (WGS) entry which is preliminary data.</text>
</comment>
<organism evidence="6 7">
    <name type="scientific">Aurantiacibacter gilvus</name>
    <dbReference type="NCBI Taxonomy" id="3139141"/>
    <lineage>
        <taxon>Bacteria</taxon>
        <taxon>Pseudomonadati</taxon>
        <taxon>Pseudomonadota</taxon>
        <taxon>Alphaproteobacteria</taxon>
        <taxon>Sphingomonadales</taxon>
        <taxon>Erythrobacteraceae</taxon>
        <taxon>Aurantiacibacter</taxon>
    </lineage>
</organism>
<dbReference type="GO" id="GO:0032259">
    <property type="term" value="P:methylation"/>
    <property type="evidence" value="ECO:0007669"/>
    <property type="project" value="UniProtKB-KW"/>
</dbReference>
<dbReference type="RefSeq" id="WP_341673745.1">
    <property type="nucleotide sequence ID" value="NZ_JBBYHV010000002.1"/>
</dbReference>
<name>A0ABU9IGK1_9SPHN</name>
<dbReference type="InterPro" id="IPR001091">
    <property type="entry name" value="RM_Methyltransferase"/>
</dbReference>
<proteinExistence type="inferred from homology"/>
<dbReference type="InterPro" id="IPR036086">
    <property type="entry name" value="ParB/Sulfiredoxin_sf"/>
</dbReference>
<protein>
    <recommendedName>
        <fullName evidence="4">Methyltransferase</fullName>
        <ecNumber evidence="4">2.1.1.-</ecNumber>
    </recommendedName>
</protein>
<evidence type="ECO:0000313" key="7">
    <source>
        <dbReference type="Proteomes" id="UP001497045"/>
    </source>
</evidence>
<gene>
    <name evidence="6" type="ORF">AAEO60_10925</name>
</gene>
<dbReference type="EC" id="2.1.1.-" evidence="4"/>
<evidence type="ECO:0000256" key="3">
    <source>
        <dbReference type="ARBA" id="ARBA00047942"/>
    </source>
</evidence>
<evidence type="ECO:0000256" key="1">
    <source>
        <dbReference type="ARBA" id="ARBA00022603"/>
    </source>
</evidence>
<dbReference type="PIRSF" id="PIRSF036758">
    <property type="entry name" value="Aden_M_ParB"/>
    <property type="match status" value="1"/>
</dbReference>
<reference evidence="6 7" key="1">
    <citation type="submission" date="2024-04" db="EMBL/GenBank/DDBJ databases">
        <title>Aurantiacibacter sp. DGU6 16S ribosomal RNA gene Genome sequencing and assembly.</title>
        <authorList>
            <person name="Park S."/>
        </authorList>
    </citation>
    <scope>NUCLEOTIDE SEQUENCE [LARGE SCALE GENOMIC DNA]</scope>
    <source>
        <strain evidence="6 7">DGU6</strain>
    </source>
</reference>
<feature type="domain" description="ParB-like N-terminal" evidence="5">
    <location>
        <begin position="19"/>
        <end position="105"/>
    </location>
</feature>
<dbReference type="CDD" id="cd16403">
    <property type="entry name" value="ParB_N_like_MT"/>
    <property type="match status" value="1"/>
</dbReference>
<dbReference type="Gene3D" id="3.40.50.150">
    <property type="entry name" value="Vaccinia Virus protein VP39"/>
    <property type="match status" value="1"/>
</dbReference>
<dbReference type="InterPro" id="IPR002941">
    <property type="entry name" value="DNA_methylase_N4/N6"/>
</dbReference>
<dbReference type="PRINTS" id="PR00508">
    <property type="entry name" value="S21N4MTFRASE"/>
</dbReference>
<comment type="catalytic activity">
    <reaction evidence="3">
        <text>a 2'-deoxyadenosine in DNA + S-adenosyl-L-methionine = an N(6)-methyl-2'-deoxyadenosine in DNA + S-adenosyl-L-homocysteine + H(+)</text>
        <dbReference type="Rhea" id="RHEA:15197"/>
        <dbReference type="Rhea" id="RHEA-COMP:12418"/>
        <dbReference type="Rhea" id="RHEA-COMP:12419"/>
        <dbReference type="ChEBI" id="CHEBI:15378"/>
        <dbReference type="ChEBI" id="CHEBI:57856"/>
        <dbReference type="ChEBI" id="CHEBI:59789"/>
        <dbReference type="ChEBI" id="CHEBI:90615"/>
        <dbReference type="ChEBI" id="CHEBI:90616"/>
        <dbReference type="EC" id="2.1.1.72"/>
    </reaction>
</comment>
<evidence type="ECO:0000313" key="6">
    <source>
        <dbReference type="EMBL" id="MEL1251184.1"/>
    </source>
</evidence>